<dbReference type="InterPro" id="IPR051281">
    <property type="entry name" value="Dual-spec_lipid-protein_phosph"/>
</dbReference>
<dbReference type="GO" id="GO:0051896">
    <property type="term" value="P:regulation of phosphatidylinositol 3-kinase/protein kinase B signal transduction"/>
    <property type="evidence" value="ECO:0007669"/>
    <property type="project" value="TreeGrafter"/>
</dbReference>
<proteinExistence type="predicted"/>
<evidence type="ECO:0000313" key="1">
    <source>
        <dbReference type="EMBL" id="EOR01624.1"/>
    </source>
</evidence>
<dbReference type="InterPro" id="IPR029021">
    <property type="entry name" value="Prot-tyrosine_phosphatase-like"/>
</dbReference>
<dbReference type="GO" id="GO:0004725">
    <property type="term" value="F:protein tyrosine phosphatase activity"/>
    <property type="evidence" value="ECO:0007669"/>
    <property type="project" value="TreeGrafter"/>
</dbReference>
<dbReference type="GO" id="GO:0005829">
    <property type="term" value="C:cytosol"/>
    <property type="evidence" value="ECO:0007669"/>
    <property type="project" value="TreeGrafter"/>
</dbReference>
<dbReference type="PANTHER" id="PTHR12305:SF81">
    <property type="entry name" value="PHOSPHATIDYLINOSITOL 3,4,5-TRISPHOSPHATE 3-PHOSPHATASE AND DUAL-SPECIFICITY PROTEIN PHOSPHATASE PTEN"/>
    <property type="match status" value="1"/>
</dbReference>
<dbReference type="HOGENOM" id="CLU_2591606_0_0_1"/>
<gene>
    <name evidence="1" type="ORF">J056_003860</name>
</gene>
<dbReference type="GO" id="GO:0043491">
    <property type="term" value="P:phosphatidylinositol 3-kinase/protein kinase B signal transduction"/>
    <property type="evidence" value="ECO:0007669"/>
    <property type="project" value="TreeGrafter"/>
</dbReference>
<reference evidence="2" key="1">
    <citation type="journal article" date="2013" name="BMC Genomics">
        <title>Genome and transcriptome sequencing of the halophilic fungus Wallemia ichthyophaga: haloadaptations present and absent.</title>
        <authorList>
            <person name="Zajc J."/>
            <person name="Liu Y."/>
            <person name="Dai W."/>
            <person name="Yang Z."/>
            <person name="Hu J."/>
            <person name="Gostincar C."/>
            <person name="Gunde-Cimerman N."/>
        </authorList>
    </citation>
    <scope>NUCLEOTIDE SEQUENCE [LARGE SCALE GENOMIC DNA]</scope>
    <source>
        <strain evidence="2">EXF-994 / CBS 113033</strain>
    </source>
</reference>
<dbReference type="KEGG" id="wic:J056_003860"/>
<dbReference type="AlphaFoldDB" id="R9AHD1"/>
<sequence length="80" mass="9515">MAQMTKYIQRVASGPKQRFRDPETDTDLDLSYISDNIIIMGYPTPANNYQAVFRNNQDQVRKLLEWVTVRRRRELHDNSQ</sequence>
<evidence type="ECO:0000313" key="2">
    <source>
        <dbReference type="Proteomes" id="UP000014064"/>
    </source>
</evidence>
<dbReference type="GO" id="GO:0048870">
    <property type="term" value="P:cell motility"/>
    <property type="evidence" value="ECO:0007669"/>
    <property type="project" value="TreeGrafter"/>
</dbReference>
<dbReference type="EMBL" id="KE007229">
    <property type="protein sequence ID" value="EOR01624.1"/>
    <property type="molecule type" value="Genomic_DNA"/>
</dbReference>
<dbReference type="Gene3D" id="3.90.190.10">
    <property type="entry name" value="Protein tyrosine phosphatase superfamily"/>
    <property type="match status" value="1"/>
</dbReference>
<name>R9AHD1_WALI9</name>
<dbReference type="GO" id="GO:0005634">
    <property type="term" value="C:nucleus"/>
    <property type="evidence" value="ECO:0007669"/>
    <property type="project" value="TreeGrafter"/>
</dbReference>
<dbReference type="Proteomes" id="UP000014064">
    <property type="component" value="Unassembled WGS sequence"/>
</dbReference>
<dbReference type="GO" id="GO:0042995">
    <property type="term" value="C:cell projection"/>
    <property type="evidence" value="ECO:0007669"/>
    <property type="project" value="TreeGrafter"/>
</dbReference>
<dbReference type="GO" id="GO:0046856">
    <property type="term" value="P:phosphatidylinositol dephosphorylation"/>
    <property type="evidence" value="ECO:0007669"/>
    <property type="project" value="TreeGrafter"/>
</dbReference>
<dbReference type="OrthoDB" id="5632at2759"/>
<dbReference type="STRING" id="1299270.R9AHD1"/>
<dbReference type="RefSeq" id="XP_009267344.1">
    <property type="nucleotide sequence ID" value="XM_009269069.1"/>
</dbReference>
<dbReference type="GO" id="GO:0016314">
    <property type="term" value="F:phosphatidylinositol-3,4,5-trisphosphate 3-phosphatase activity"/>
    <property type="evidence" value="ECO:0007669"/>
    <property type="project" value="TreeGrafter"/>
</dbReference>
<dbReference type="PANTHER" id="PTHR12305">
    <property type="entry name" value="PHOSPHATASE WITH HOMOLOGY TO TENSIN"/>
    <property type="match status" value="1"/>
</dbReference>
<organism evidence="1 2">
    <name type="scientific">Wallemia ichthyophaga (strain EXF-994 / CBS 113033)</name>
    <dbReference type="NCBI Taxonomy" id="1299270"/>
    <lineage>
        <taxon>Eukaryota</taxon>
        <taxon>Fungi</taxon>
        <taxon>Dikarya</taxon>
        <taxon>Basidiomycota</taxon>
        <taxon>Wallemiomycotina</taxon>
        <taxon>Wallemiomycetes</taxon>
        <taxon>Wallemiales</taxon>
        <taxon>Wallemiaceae</taxon>
        <taxon>Wallemia</taxon>
    </lineage>
</organism>
<keyword evidence="2" id="KW-1185">Reference proteome</keyword>
<accession>R9AHD1</accession>
<protein>
    <submittedName>
        <fullName evidence="1">Phosphatidylinositol 3,4,5-trisphosphate 3-phosphatase cnrN</fullName>
    </submittedName>
</protein>
<dbReference type="GeneID" id="20376812"/>
<dbReference type="GO" id="GO:0005886">
    <property type="term" value="C:plasma membrane"/>
    <property type="evidence" value="ECO:0007669"/>
    <property type="project" value="TreeGrafter"/>
</dbReference>